<dbReference type="SMART" id="SM00448">
    <property type="entry name" value="REC"/>
    <property type="match status" value="1"/>
</dbReference>
<dbReference type="EMBL" id="SEZN01000002">
    <property type="protein sequence ID" value="RYU66866.1"/>
    <property type="molecule type" value="Genomic_DNA"/>
</dbReference>
<dbReference type="SMART" id="SM00388">
    <property type="entry name" value="HisKA"/>
    <property type="match status" value="1"/>
</dbReference>
<evidence type="ECO:0000256" key="6">
    <source>
        <dbReference type="PROSITE-ProRule" id="PRU00169"/>
    </source>
</evidence>
<dbReference type="Gene3D" id="3.30.450.20">
    <property type="entry name" value="PAS domain"/>
    <property type="match status" value="1"/>
</dbReference>
<dbReference type="Gene3D" id="6.10.340.10">
    <property type="match status" value="1"/>
</dbReference>
<evidence type="ECO:0000259" key="9">
    <source>
        <dbReference type="PROSITE" id="PS50109"/>
    </source>
</evidence>
<organism evidence="11 12">
    <name type="scientific">Aliivibrio finisterrensis</name>
    <dbReference type="NCBI Taxonomy" id="511998"/>
    <lineage>
        <taxon>Bacteria</taxon>
        <taxon>Pseudomonadati</taxon>
        <taxon>Pseudomonadota</taxon>
        <taxon>Gammaproteobacteria</taxon>
        <taxon>Vibrionales</taxon>
        <taxon>Vibrionaceae</taxon>
        <taxon>Aliivibrio</taxon>
    </lineage>
</organism>
<evidence type="ECO:0000256" key="8">
    <source>
        <dbReference type="SAM" id="Phobius"/>
    </source>
</evidence>
<dbReference type="InterPro" id="IPR003594">
    <property type="entry name" value="HATPase_dom"/>
</dbReference>
<dbReference type="SMART" id="SM00387">
    <property type="entry name" value="HATPase_c"/>
    <property type="match status" value="1"/>
</dbReference>
<dbReference type="Gene3D" id="3.30.565.10">
    <property type="entry name" value="Histidine kinase-like ATPase, C-terminal domain"/>
    <property type="match status" value="1"/>
</dbReference>
<keyword evidence="8" id="KW-0812">Transmembrane</keyword>
<evidence type="ECO:0000256" key="3">
    <source>
        <dbReference type="ARBA" id="ARBA00022553"/>
    </source>
</evidence>
<dbReference type="PROSITE" id="PS50110">
    <property type="entry name" value="RESPONSE_REGULATORY"/>
    <property type="match status" value="1"/>
</dbReference>
<keyword evidence="3 6" id="KW-0597">Phosphoprotein</keyword>
<evidence type="ECO:0000313" key="11">
    <source>
        <dbReference type="EMBL" id="RYU66866.1"/>
    </source>
</evidence>
<evidence type="ECO:0000256" key="4">
    <source>
        <dbReference type="ARBA" id="ARBA00022679"/>
    </source>
</evidence>
<dbReference type="Proteomes" id="UP000294166">
    <property type="component" value="Unassembled WGS sequence"/>
</dbReference>
<dbReference type="Pfam" id="PF00072">
    <property type="entry name" value="Response_reg"/>
    <property type="match status" value="1"/>
</dbReference>
<dbReference type="SUPFAM" id="SSF47384">
    <property type="entry name" value="Homodimeric domain of signal transducing histidine kinase"/>
    <property type="match status" value="1"/>
</dbReference>
<dbReference type="CDD" id="cd17546">
    <property type="entry name" value="REC_hyHK_CKI1_RcsC-like"/>
    <property type="match status" value="1"/>
</dbReference>
<feature type="domain" description="Histidine kinase" evidence="9">
    <location>
        <begin position="412"/>
        <end position="629"/>
    </location>
</feature>
<dbReference type="InterPro" id="IPR001789">
    <property type="entry name" value="Sig_transdc_resp-reg_receiver"/>
</dbReference>
<gene>
    <name evidence="11" type="ORF">ERW53_01735</name>
</gene>
<dbReference type="PROSITE" id="PS50109">
    <property type="entry name" value="HIS_KIN"/>
    <property type="match status" value="1"/>
</dbReference>
<dbReference type="PRINTS" id="PR00344">
    <property type="entry name" value="BCTRLSENSOR"/>
</dbReference>
<name>A0ABY0IE27_9GAMM</name>
<dbReference type="Gene3D" id="3.40.50.2300">
    <property type="match status" value="1"/>
</dbReference>
<evidence type="ECO:0000256" key="5">
    <source>
        <dbReference type="ARBA" id="ARBA00022777"/>
    </source>
</evidence>
<dbReference type="InterPro" id="IPR004358">
    <property type="entry name" value="Sig_transdc_His_kin-like_C"/>
</dbReference>
<comment type="catalytic activity">
    <reaction evidence="1">
        <text>ATP + protein L-histidine = ADP + protein N-phospho-L-histidine.</text>
        <dbReference type="EC" id="2.7.13.3"/>
    </reaction>
</comment>
<reference evidence="11 12" key="1">
    <citation type="submission" date="2019-02" db="EMBL/GenBank/DDBJ databases">
        <title>Genome sequences of Aliivibrio finisterrensis strains from farmed Atlantic salmon.</title>
        <authorList>
            <person name="Bowman J.P."/>
        </authorList>
    </citation>
    <scope>NUCLEOTIDE SEQUENCE [LARGE SCALE GENOMIC DNA]</scope>
    <source>
        <strain evidence="11 12">A21</strain>
    </source>
</reference>
<dbReference type="EC" id="2.7.13.3" evidence="2"/>
<dbReference type="CDD" id="cd00082">
    <property type="entry name" value="HisKA"/>
    <property type="match status" value="1"/>
</dbReference>
<keyword evidence="8" id="KW-1133">Transmembrane helix</keyword>
<keyword evidence="4" id="KW-0808">Transferase</keyword>
<protein>
    <recommendedName>
        <fullName evidence="2">histidine kinase</fullName>
        <ecNumber evidence="2">2.7.13.3</ecNumber>
    </recommendedName>
</protein>
<evidence type="ECO:0000259" key="10">
    <source>
        <dbReference type="PROSITE" id="PS50110"/>
    </source>
</evidence>
<dbReference type="PANTHER" id="PTHR43047">
    <property type="entry name" value="TWO-COMPONENT HISTIDINE PROTEIN KINASE"/>
    <property type="match status" value="1"/>
</dbReference>
<dbReference type="InterPro" id="IPR036890">
    <property type="entry name" value="HATPase_C_sf"/>
</dbReference>
<feature type="coiled-coil region" evidence="7">
    <location>
        <begin position="378"/>
        <end position="405"/>
    </location>
</feature>
<comment type="caution">
    <text evidence="11">The sequence shown here is derived from an EMBL/GenBank/DDBJ whole genome shotgun (WGS) entry which is preliminary data.</text>
</comment>
<dbReference type="Pfam" id="PF02518">
    <property type="entry name" value="HATPase_c"/>
    <property type="match status" value="1"/>
</dbReference>
<dbReference type="InterPro" id="IPR036097">
    <property type="entry name" value="HisK_dim/P_sf"/>
</dbReference>
<proteinExistence type="predicted"/>
<keyword evidence="5" id="KW-0418">Kinase</keyword>
<keyword evidence="7" id="KW-0175">Coiled coil</keyword>
<dbReference type="SUPFAM" id="SSF52172">
    <property type="entry name" value="CheY-like"/>
    <property type="match status" value="1"/>
</dbReference>
<dbReference type="InterPro" id="IPR011006">
    <property type="entry name" value="CheY-like_superfamily"/>
</dbReference>
<accession>A0ABY0IE27</accession>
<keyword evidence="12" id="KW-1185">Reference proteome</keyword>
<dbReference type="RefSeq" id="WP_130046662.1">
    <property type="nucleotide sequence ID" value="NZ_SEZL01000001.1"/>
</dbReference>
<keyword evidence="8" id="KW-0472">Membrane</keyword>
<sequence>MLFKNRILMYNALVLILFVTLIMLMSLNVIKEHSESQFLSIKESIVSYNKKLLTTFIQSQNSNLSKEIKLINIEAKYLAYTFEHVSMKKVKTNNVWISDTLSEVFENRPKYIKAIEYIDISSDIIHRFDDNGYKTNPFKFIRSNFLEKQKLYVVRDDNSHNIKRVYFYEQLTNIKQGVIAIDIELNQFIESLGIQNLDDNFDFTYFLMDENINLITSNPEEFSDNKVMNNYLYNLNEDIKEKIKDKKTGVISIEINECLYNLTFNVNYKTGWYVFLVTPESVINSSYSSIKSYLLSSDDKLINYFILLILTLLFVFLFINSMVMKNLISPMNKLILQARALRDQKYDKAMIKIENKGDEIEGLSYVFSEASSTIKTLIEDLEKKVEERTLQLEKVSQKANEANKKKTIFLSNVSHEIRTPLNAIIGYTEILKENNGIGNKNNRYFNGISNASHTILSLVNDLLDLERIKTDNYELKYKKVKLIKILKDIESIFLPLSIEKGLLLTINTDDVPNSLDIIIDELRFKQALSNLISNAIKFTYTGYVKLEVDINQSDSVLFKVIDTGIGIPEHQLLNIFKNREQVNVEDQQEGFGLGLAITNTILTLMKGNLFVESKLDQGSIFTIELPKETVVNDISYPLFNIEEKRCAKKDFSNLRALVVDDVEFNREILQFQLESFDIKCTLAESGIEAISAIEISDFDIIFTDISMPIMDGVELSKTLKSMNIHTPIIAVTARATVQEESKMNDFFDYYITKPIDKHQILSGLCCALDM</sequence>
<dbReference type="Pfam" id="PF00512">
    <property type="entry name" value="HisKA"/>
    <property type="match status" value="1"/>
</dbReference>
<feature type="modified residue" description="4-aspartylphosphate" evidence="6">
    <location>
        <position position="704"/>
    </location>
</feature>
<feature type="transmembrane region" description="Helical" evidence="8">
    <location>
        <begin position="301"/>
        <end position="323"/>
    </location>
</feature>
<dbReference type="Gene3D" id="1.10.287.130">
    <property type="match status" value="1"/>
</dbReference>
<evidence type="ECO:0000313" key="12">
    <source>
        <dbReference type="Proteomes" id="UP000294166"/>
    </source>
</evidence>
<feature type="domain" description="Response regulatory" evidence="10">
    <location>
        <begin position="655"/>
        <end position="768"/>
    </location>
</feature>
<feature type="transmembrane region" description="Helical" evidence="8">
    <location>
        <begin position="7"/>
        <end position="30"/>
    </location>
</feature>
<dbReference type="SUPFAM" id="SSF55874">
    <property type="entry name" value="ATPase domain of HSP90 chaperone/DNA topoisomerase II/histidine kinase"/>
    <property type="match status" value="1"/>
</dbReference>
<evidence type="ECO:0000256" key="7">
    <source>
        <dbReference type="SAM" id="Coils"/>
    </source>
</evidence>
<evidence type="ECO:0000256" key="2">
    <source>
        <dbReference type="ARBA" id="ARBA00012438"/>
    </source>
</evidence>
<dbReference type="InterPro" id="IPR005467">
    <property type="entry name" value="His_kinase_dom"/>
</dbReference>
<dbReference type="InterPro" id="IPR003661">
    <property type="entry name" value="HisK_dim/P_dom"/>
</dbReference>
<evidence type="ECO:0000256" key="1">
    <source>
        <dbReference type="ARBA" id="ARBA00000085"/>
    </source>
</evidence>